<dbReference type="HOGENOM" id="CLU_113299_0_0_6"/>
<keyword evidence="3" id="KW-1185">Reference proteome</keyword>
<dbReference type="GO" id="GO:0005886">
    <property type="term" value="C:plasma membrane"/>
    <property type="evidence" value="ECO:0007669"/>
    <property type="project" value="TreeGrafter"/>
</dbReference>
<keyword evidence="1" id="KW-0472">Membrane</keyword>
<organism evidence="2 3">
    <name type="scientific">Acinetobacter dispersus</name>
    <dbReference type="NCBI Taxonomy" id="70348"/>
    <lineage>
        <taxon>Bacteria</taxon>
        <taxon>Pseudomonadati</taxon>
        <taxon>Pseudomonadota</taxon>
        <taxon>Gammaproteobacteria</taxon>
        <taxon>Moraxellales</taxon>
        <taxon>Moraxellaceae</taxon>
        <taxon>Acinetobacter</taxon>
    </lineage>
</organism>
<reference evidence="2 3" key="1">
    <citation type="submission" date="2013-02" db="EMBL/GenBank/DDBJ databases">
        <title>The Genome Sequence of Acinetobacter sp. ANC 4105.</title>
        <authorList>
            <consortium name="The Broad Institute Genome Sequencing Platform"/>
            <consortium name="The Broad Institute Genome Sequencing Center for Infectious Disease"/>
            <person name="Cerqueira G."/>
            <person name="Feldgarden M."/>
            <person name="Courvalin P."/>
            <person name="Perichon B."/>
            <person name="Grillot-Courvalin C."/>
            <person name="Clermont D."/>
            <person name="Rocha E."/>
            <person name="Yoon E.-J."/>
            <person name="Nemec A."/>
            <person name="Walker B."/>
            <person name="Young S.K."/>
            <person name="Zeng Q."/>
            <person name="Gargeya S."/>
            <person name="Fitzgerald M."/>
            <person name="Haas B."/>
            <person name="Abouelleil A."/>
            <person name="Alvarado L."/>
            <person name="Arachchi H.M."/>
            <person name="Berlin A.M."/>
            <person name="Chapman S.B."/>
            <person name="Dewar J."/>
            <person name="Goldberg J."/>
            <person name="Griggs A."/>
            <person name="Gujja S."/>
            <person name="Hansen M."/>
            <person name="Howarth C."/>
            <person name="Imamovic A."/>
            <person name="Larimer J."/>
            <person name="McCowan C."/>
            <person name="Murphy C."/>
            <person name="Neiman D."/>
            <person name="Pearson M."/>
            <person name="Priest M."/>
            <person name="Roberts A."/>
            <person name="Saif S."/>
            <person name="Shea T."/>
            <person name="Sisk P."/>
            <person name="Sykes S."/>
            <person name="Wortman J."/>
            <person name="Nusbaum C."/>
            <person name="Birren B."/>
        </authorList>
    </citation>
    <scope>NUCLEOTIDE SEQUENCE [LARGE SCALE GENOMIC DNA]</scope>
    <source>
        <strain evidence="2 3">ANC 4105</strain>
    </source>
</reference>
<accession>N9MG20</accession>
<evidence type="ECO:0008006" key="4">
    <source>
        <dbReference type="Google" id="ProtNLM"/>
    </source>
</evidence>
<dbReference type="PANTHER" id="PTHR35813:SF1">
    <property type="entry name" value="INNER MEMBRANE PROTEIN YBAN"/>
    <property type="match status" value="1"/>
</dbReference>
<comment type="caution">
    <text evidence="2">The sequence shown here is derived from an EMBL/GenBank/DDBJ whole genome shotgun (WGS) entry which is preliminary data.</text>
</comment>
<keyword evidence="1" id="KW-0812">Transmembrane</keyword>
<feature type="transmembrane region" description="Helical" evidence="1">
    <location>
        <begin position="34"/>
        <end position="56"/>
    </location>
</feature>
<dbReference type="eggNOG" id="COG2832">
    <property type="taxonomic scope" value="Bacteria"/>
</dbReference>
<feature type="transmembrane region" description="Helical" evidence="1">
    <location>
        <begin position="134"/>
        <end position="151"/>
    </location>
</feature>
<feature type="transmembrane region" description="Helical" evidence="1">
    <location>
        <begin position="110"/>
        <end position="128"/>
    </location>
</feature>
<dbReference type="Pfam" id="PF04304">
    <property type="entry name" value="DUF454"/>
    <property type="match status" value="1"/>
</dbReference>
<name>N9MG20_9GAMM</name>
<evidence type="ECO:0000313" key="2">
    <source>
        <dbReference type="EMBL" id="ENW92160.1"/>
    </source>
</evidence>
<dbReference type="InterPro" id="IPR007401">
    <property type="entry name" value="DUF454"/>
</dbReference>
<dbReference type="AlphaFoldDB" id="N9MG20"/>
<proteinExistence type="predicted"/>
<protein>
    <recommendedName>
        <fullName evidence="4">DUF454 domain-containing protein</fullName>
    </recommendedName>
</protein>
<sequence>MPKNASLRYKAKSTDCSDVDTLQAPQKEKLHASIIMRGVYIALAVVCLILAVLGIVLPGVPTFDFLFLATFFAAKGSAKLHRWIHQNRYIHLLLTQYAGGFKSISRSRKYMMTLTIVLILISLILSSLHLHIKLTFILILLFFVLWIWSRAEKIEI</sequence>
<dbReference type="RefSeq" id="WP_005188594.1">
    <property type="nucleotide sequence ID" value="NZ_KB850050.1"/>
</dbReference>
<evidence type="ECO:0000256" key="1">
    <source>
        <dbReference type="SAM" id="Phobius"/>
    </source>
</evidence>
<keyword evidence="1" id="KW-1133">Transmembrane helix</keyword>
<dbReference type="EMBL" id="APRL01000013">
    <property type="protein sequence ID" value="ENW92160.1"/>
    <property type="molecule type" value="Genomic_DNA"/>
</dbReference>
<gene>
    <name evidence="2" type="ORF">F904_02098</name>
</gene>
<dbReference type="OrthoDB" id="6713352at2"/>
<dbReference type="PANTHER" id="PTHR35813">
    <property type="entry name" value="INNER MEMBRANE PROTEIN YBAN"/>
    <property type="match status" value="1"/>
</dbReference>
<dbReference type="Proteomes" id="UP000013261">
    <property type="component" value="Unassembled WGS sequence"/>
</dbReference>
<evidence type="ECO:0000313" key="3">
    <source>
        <dbReference type="Proteomes" id="UP000013261"/>
    </source>
</evidence>